<dbReference type="RefSeq" id="WP_179279796.1">
    <property type="nucleotide sequence ID" value="NZ_FZOF01000006.1"/>
</dbReference>
<dbReference type="Proteomes" id="UP000198280">
    <property type="component" value="Unassembled WGS sequence"/>
</dbReference>
<evidence type="ECO:0000256" key="2">
    <source>
        <dbReference type="SAM" id="Phobius"/>
    </source>
</evidence>
<protein>
    <submittedName>
        <fullName evidence="3">Uncharacterized protein</fullName>
    </submittedName>
</protein>
<proteinExistence type="predicted"/>
<organism evidence="3 4">
    <name type="scientific">Actinacidiphila glaucinigra</name>
    <dbReference type="NCBI Taxonomy" id="235986"/>
    <lineage>
        <taxon>Bacteria</taxon>
        <taxon>Bacillati</taxon>
        <taxon>Actinomycetota</taxon>
        <taxon>Actinomycetes</taxon>
        <taxon>Kitasatosporales</taxon>
        <taxon>Streptomycetaceae</taxon>
        <taxon>Actinacidiphila</taxon>
    </lineage>
</organism>
<sequence length="92" mass="9998">MNATFGTAAAQLVPLAAKDLDENKVTPGLLGFVIFALIGFSLWWLMKNMNKQFKKIDFEEQPQPTERSETRPERAEAASAASGSEGPGSRKG</sequence>
<name>A0A239F7S1_9ACTN</name>
<reference evidence="3 4" key="1">
    <citation type="submission" date="2017-06" db="EMBL/GenBank/DDBJ databases">
        <authorList>
            <person name="Kim H.J."/>
            <person name="Triplett B.A."/>
        </authorList>
    </citation>
    <scope>NUCLEOTIDE SEQUENCE [LARGE SCALE GENOMIC DNA]</scope>
    <source>
        <strain evidence="3 4">CGMCC 4.1858</strain>
    </source>
</reference>
<gene>
    <name evidence="3" type="ORF">SAMN05216252_106327</name>
</gene>
<feature type="compositionally biased region" description="Basic and acidic residues" evidence="1">
    <location>
        <begin position="66"/>
        <end position="76"/>
    </location>
</feature>
<evidence type="ECO:0000313" key="4">
    <source>
        <dbReference type="Proteomes" id="UP000198280"/>
    </source>
</evidence>
<feature type="transmembrane region" description="Helical" evidence="2">
    <location>
        <begin position="27"/>
        <end position="46"/>
    </location>
</feature>
<keyword evidence="2" id="KW-0812">Transmembrane</keyword>
<evidence type="ECO:0000256" key="1">
    <source>
        <dbReference type="SAM" id="MobiDB-lite"/>
    </source>
</evidence>
<feature type="region of interest" description="Disordered" evidence="1">
    <location>
        <begin position="57"/>
        <end position="92"/>
    </location>
</feature>
<keyword evidence="2" id="KW-1133">Transmembrane helix</keyword>
<dbReference type="AlphaFoldDB" id="A0A239F7S1"/>
<dbReference type="EMBL" id="FZOF01000006">
    <property type="protein sequence ID" value="SNS52114.1"/>
    <property type="molecule type" value="Genomic_DNA"/>
</dbReference>
<keyword evidence="4" id="KW-1185">Reference proteome</keyword>
<accession>A0A239F7S1</accession>
<evidence type="ECO:0000313" key="3">
    <source>
        <dbReference type="EMBL" id="SNS52114.1"/>
    </source>
</evidence>
<keyword evidence="2" id="KW-0472">Membrane</keyword>